<accession>A0AA88XKK3</accession>
<evidence type="ECO:0000259" key="2">
    <source>
        <dbReference type="Pfam" id="PF17911"/>
    </source>
</evidence>
<dbReference type="InterPro" id="IPR040801">
    <property type="entry name" value="Ski2_N"/>
</dbReference>
<evidence type="ECO:0000313" key="4">
    <source>
        <dbReference type="Proteomes" id="UP001186944"/>
    </source>
</evidence>
<dbReference type="Pfam" id="PF17911">
    <property type="entry name" value="Ski2_N"/>
    <property type="match status" value="1"/>
</dbReference>
<proteinExistence type="predicted"/>
<organism evidence="3 4">
    <name type="scientific">Pinctada imbricata</name>
    <name type="common">Atlantic pearl-oyster</name>
    <name type="synonym">Pinctada martensii</name>
    <dbReference type="NCBI Taxonomy" id="66713"/>
    <lineage>
        <taxon>Eukaryota</taxon>
        <taxon>Metazoa</taxon>
        <taxon>Spiralia</taxon>
        <taxon>Lophotrochozoa</taxon>
        <taxon>Mollusca</taxon>
        <taxon>Bivalvia</taxon>
        <taxon>Autobranchia</taxon>
        <taxon>Pteriomorphia</taxon>
        <taxon>Pterioida</taxon>
        <taxon>Pterioidea</taxon>
        <taxon>Pteriidae</taxon>
        <taxon>Pinctada</taxon>
    </lineage>
</organism>
<keyword evidence="4" id="KW-1185">Reference proteome</keyword>
<feature type="region of interest" description="Disordered" evidence="1">
    <location>
        <begin position="171"/>
        <end position="190"/>
    </location>
</feature>
<evidence type="ECO:0000256" key="1">
    <source>
        <dbReference type="SAM" id="MobiDB-lite"/>
    </source>
</evidence>
<dbReference type="EMBL" id="VSWD01000011">
    <property type="protein sequence ID" value="KAK3087130.1"/>
    <property type="molecule type" value="Genomic_DNA"/>
</dbReference>
<feature type="domain" description="Ski2 N-terminal" evidence="2">
    <location>
        <begin position="117"/>
        <end position="244"/>
    </location>
</feature>
<gene>
    <name evidence="3" type="ORF">FSP39_002080</name>
</gene>
<dbReference type="AlphaFoldDB" id="A0AA88XKK3"/>
<evidence type="ECO:0000313" key="3">
    <source>
        <dbReference type="EMBL" id="KAK3087130.1"/>
    </source>
</evidence>
<comment type="caution">
    <text evidence="3">The sequence shown here is derived from an EMBL/GenBank/DDBJ whole genome shotgun (WGS) entry which is preliminary data.</text>
</comment>
<protein>
    <recommendedName>
        <fullName evidence="2">Ski2 N-terminal domain-containing protein</fullName>
    </recommendedName>
</protein>
<dbReference type="Proteomes" id="UP001186944">
    <property type="component" value="Unassembled WGS sequence"/>
</dbReference>
<reference evidence="3" key="1">
    <citation type="submission" date="2019-08" db="EMBL/GenBank/DDBJ databases">
        <title>The improved chromosome-level genome for the pearl oyster Pinctada fucata martensii using PacBio sequencing and Hi-C.</title>
        <authorList>
            <person name="Zheng Z."/>
        </authorList>
    </citation>
    <scope>NUCLEOTIDE SEQUENCE</scope>
    <source>
        <strain evidence="3">ZZ-2019</strain>
        <tissue evidence="3">Adductor muscle</tissue>
    </source>
</reference>
<name>A0AA88XKK3_PINIB</name>
<sequence>MASMNKTLFILGYCGLRRKCMAERIQKEIGFSIGSFWGWNFCCHDLHLNFARVSIYALACNFVSKDQETMDTDGEDEDPLSRKSLPYGLPPVLPSAKEELEKYLTCIDDLPLFELNKVQKFWPRTPDPENLLHTELCPVQTTIEVERDPRTGEIIGYKEEYIEGANITGRNSLSLKRPPGPPSQDVRGSSINVPFWPGGIDEFEIDQILNKDDKKELAELNLQTDLLSVAPGMREGMSFENVQPSHGTLTPLAQDNVPSVIKLTDILSGDLDDLDLGSDDEVEEKDSIKEEVPVEVCNNVVIYIKVYC</sequence>